<dbReference type="InterPro" id="IPR051782">
    <property type="entry name" value="ABC_Transporter_VariousFunc"/>
</dbReference>
<keyword evidence="6" id="KW-1185">Reference proteome</keyword>
<dbReference type="AlphaFoldDB" id="A0A4Y7R666"/>
<dbReference type="GO" id="GO:0016887">
    <property type="term" value="F:ATP hydrolysis activity"/>
    <property type="evidence" value="ECO:0007669"/>
    <property type="project" value="InterPro"/>
</dbReference>
<reference evidence="5 6" key="1">
    <citation type="journal article" date="2018" name="Environ. Microbiol.">
        <title>Novel energy conservation strategies and behaviour of Pelotomaculum schinkii driving syntrophic propionate catabolism.</title>
        <authorList>
            <person name="Hidalgo-Ahumada C.A.P."/>
            <person name="Nobu M.K."/>
            <person name="Narihiro T."/>
            <person name="Tamaki H."/>
            <person name="Liu W.T."/>
            <person name="Kamagata Y."/>
            <person name="Stams A.J.M."/>
            <person name="Imachi H."/>
            <person name="Sousa D.Z."/>
        </authorList>
    </citation>
    <scope>NUCLEOTIDE SEQUENCE [LARGE SCALE GENOMIC DNA]</scope>
    <source>
        <strain evidence="5 6">HH</strain>
    </source>
</reference>
<evidence type="ECO:0000259" key="4">
    <source>
        <dbReference type="PROSITE" id="PS50893"/>
    </source>
</evidence>
<dbReference type="Proteomes" id="UP000298324">
    <property type="component" value="Unassembled WGS sequence"/>
</dbReference>
<comment type="caution">
    <text evidence="5">The sequence shown here is derived from an EMBL/GenBank/DDBJ whole genome shotgun (WGS) entry which is preliminary data.</text>
</comment>
<proteinExistence type="predicted"/>
<dbReference type="Gene3D" id="3.40.50.300">
    <property type="entry name" value="P-loop containing nucleotide triphosphate hydrolases"/>
    <property type="match status" value="1"/>
</dbReference>
<evidence type="ECO:0000313" key="5">
    <source>
        <dbReference type="EMBL" id="TEB04243.1"/>
    </source>
</evidence>
<evidence type="ECO:0000256" key="3">
    <source>
        <dbReference type="ARBA" id="ARBA00022840"/>
    </source>
</evidence>
<evidence type="ECO:0000256" key="1">
    <source>
        <dbReference type="ARBA" id="ARBA00022448"/>
    </source>
</evidence>
<evidence type="ECO:0000313" key="6">
    <source>
        <dbReference type="Proteomes" id="UP000298324"/>
    </source>
</evidence>
<dbReference type="PROSITE" id="PS50893">
    <property type="entry name" value="ABC_TRANSPORTER_2"/>
    <property type="match status" value="1"/>
</dbReference>
<dbReference type="InterPro" id="IPR003593">
    <property type="entry name" value="AAA+_ATPase"/>
</dbReference>
<dbReference type="PANTHER" id="PTHR42939:SF1">
    <property type="entry name" value="ABC TRANSPORTER ATP-BINDING PROTEIN ALBC-RELATED"/>
    <property type="match status" value="1"/>
</dbReference>
<dbReference type="SUPFAM" id="SSF52540">
    <property type="entry name" value="P-loop containing nucleoside triphosphate hydrolases"/>
    <property type="match status" value="1"/>
</dbReference>
<protein>
    <submittedName>
        <fullName evidence="5">Putative ABC transporter ATP-binding protein YbhF</fullName>
    </submittedName>
</protein>
<dbReference type="Pfam" id="PF00005">
    <property type="entry name" value="ABC_tran"/>
    <property type="match status" value="1"/>
</dbReference>
<feature type="domain" description="ABC transporter" evidence="4">
    <location>
        <begin position="5"/>
        <end position="228"/>
    </location>
</feature>
<organism evidence="5 6">
    <name type="scientific">Pelotomaculum schinkii</name>
    <dbReference type="NCBI Taxonomy" id="78350"/>
    <lineage>
        <taxon>Bacteria</taxon>
        <taxon>Bacillati</taxon>
        <taxon>Bacillota</taxon>
        <taxon>Clostridia</taxon>
        <taxon>Eubacteriales</taxon>
        <taxon>Desulfotomaculaceae</taxon>
        <taxon>Pelotomaculum</taxon>
    </lineage>
</organism>
<dbReference type="InterPro" id="IPR027417">
    <property type="entry name" value="P-loop_NTPase"/>
</dbReference>
<dbReference type="SMART" id="SM00382">
    <property type="entry name" value="AAA"/>
    <property type="match status" value="1"/>
</dbReference>
<dbReference type="GO" id="GO:0005524">
    <property type="term" value="F:ATP binding"/>
    <property type="evidence" value="ECO:0007669"/>
    <property type="project" value="UniProtKB-KW"/>
</dbReference>
<dbReference type="InterPro" id="IPR003439">
    <property type="entry name" value="ABC_transporter-like_ATP-bd"/>
</dbReference>
<sequence length="235" mass="25814">MEPIVKVKDLVQKSRKKILLNGLNLEVYRGELFGLFGPRGAGKTALLHILAGVDRFSSGSVEILGQDIRRGESFKKALGLVTQQPSLFEDLNAAENLDFIATLKGCRRESALDLIRRLELQDFLSEPLHDLKPGPYQRLALACALLNNPSLLIADDLSNCLDPFSTAVIANELTGFLAGGGTCIWAFNNISLCASMSRIGWLEDGALSFYQPEEARRVWENQRLDNFAQPGGSHA</sequence>
<accession>A0A4Y7R666</accession>
<keyword evidence="2" id="KW-0547">Nucleotide-binding</keyword>
<dbReference type="EMBL" id="QFGA01000004">
    <property type="protein sequence ID" value="TEB04243.1"/>
    <property type="molecule type" value="Genomic_DNA"/>
</dbReference>
<dbReference type="PANTHER" id="PTHR42939">
    <property type="entry name" value="ABC TRANSPORTER ATP-BINDING PROTEIN ALBC-RELATED"/>
    <property type="match status" value="1"/>
</dbReference>
<name>A0A4Y7R666_9FIRM</name>
<keyword evidence="1" id="KW-0813">Transport</keyword>
<evidence type="ECO:0000256" key="2">
    <source>
        <dbReference type="ARBA" id="ARBA00022741"/>
    </source>
</evidence>
<keyword evidence="3 5" id="KW-0067">ATP-binding</keyword>
<gene>
    <name evidence="5" type="primary">ybhF_3</name>
    <name evidence="5" type="ORF">Psch_03968</name>
</gene>
<dbReference type="RefSeq" id="WP_190259415.1">
    <property type="nucleotide sequence ID" value="NZ_QFGA01000004.1"/>
</dbReference>